<name>A0A0M9GNM4_9HYPH</name>
<dbReference type="RefSeq" id="WP_053998155.1">
    <property type="nucleotide sequence ID" value="NZ_JXMU01000005.1"/>
</dbReference>
<evidence type="ECO:0000313" key="3">
    <source>
        <dbReference type="Proteomes" id="UP000038011"/>
    </source>
</evidence>
<proteinExistence type="predicted"/>
<gene>
    <name evidence="2" type="ORF">SU32_04485</name>
</gene>
<evidence type="ECO:0000256" key="1">
    <source>
        <dbReference type="SAM" id="Phobius"/>
    </source>
</evidence>
<feature type="transmembrane region" description="Helical" evidence="1">
    <location>
        <begin position="20"/>
        <end position="42"/>
    </location>
</feature>
<dbReference type="Proteomes" id="UP000038011">
    <property type="component" value="Unassembled WGS sequence"/>
</dbReference>
<protein>
    <submittedName>
        <fullName evidence="2">Uncharacterized protein</fullName>
    </submittedName>
</protein>
<sequence>MPRTVETEVEARQGRKGMPVLKVLLIAIGLALAVWFGVELIFSDSQTGGMVPNENVQSETQSN</sequence>
<reference evidence="2 3" key="1">
    <citation type="submission" date="2015-01" db="EMBL/GenBank/DDBJ databases">
        <title>Ahrensia donghaiensis sp. nov., a novel dimethylsulphoniopropionate-cleavage bacterium isolated from seawater and emended descriptions of the genus Ahrensia and Ahrensia kielensis.</title>
        <authorList>
            <person name="Liu J."/>
        </authorList>
    </citation>
    <scope>NUCLEOTIDE SEQUENCE [LARGE SCALE GENOMIC DNA]</scope>
    <source>
        <strain evidence="2 3">LZD062</strain>
    </source>
</reference>
<organism evidence="2 3">
    <name type="scientific">Ahrensia marina</name>
    <dbReference type="NCBI Taxonomy" id="1514904"/>
    <lineage>
        <taxon>Bacteria</taxon>
        <taxon>Pseudomonadati</taxon>
        <taxon>Pseudomonadota</taxon>
        <taxon>Alphaproteobacteria</taxon>
        <taxon>Hyphomicrobiales</taxon>
        <taxon>Ahrensiaceae</taxon>
        <taxon>Ahrensia</taxon>
    </lineage>
</organism>
<dbReference type="PATRIC" id="fig|1514904.3.peg.2886"/>
<accession>A0A0M9GNM4</accession>
<evidence type="ECO:0000313" key="2">
    <source>
        <dbReference type="EMBL" id="KPB02033.1"/>
    </source>
</evidence>
<keyword evidence="1" id="KW-1133">Transmembrane helix</keyword>
<comment type="caution">
    <text evidence="2">The sequence shown here is derived from an EMBL/GenBank/DDBJ whole genome shotgun (WGS) entry which is preliminary data.</text>
</comment>
<keyword evidence="1" id="KW-0812">Transmembrane</keyword>
<keyword evidence="1" id="KW-0472">Membrane</keyword>
<dbReference type="EMBL" id="JXMU01000005">
    <property type="protein sequence ID" value="KPB02033.1"/>
    <property type="molecule type" value="Genomic_DNA"/>
</dbReference>
<dbReference type="AlphaFoldDB" id="A0A0M9GNM4"/>
<keyword evidence="3" id="KW-1185">Reference proteome</keyword>
<dbReference type="STRING" id="1514904.SU32_04485"/>